<organism evidence="4 5">
    <name type="scientific">Zizania palustris</name>
    <name type="common">Northern wild rice</name>
    <dbReference type="NCBI Taxonomy" id="103762"/>
    <lineage>
        <taxon>Eukaryota</taxon>
        <taxon>Viridiplantae</taxon>
        <taxon>Streptophyta</taxon>
        <taxon>Embryophyta</taxon>
        <taxon>Tracheophyta</taxon>
        <taxon>Spermatophyta</taxon>
        <taxon>Magnoliopsida</taxon>
        <taxon>Liliopsida</taxon>
        <taxon>Poales</taxon>
        <taxon>Poaceae</taxon>
        <taxon>BOP clade</taxon>
        <taxon>Oryzoideae</taxon>
        <taxon>Oryzeae</taxon>
        <taxon>Zizaniinae</taxon>
        <taxon>Zizania</taxon>
    </lineage>
</organism>
<feature type="domain" description="Subtilisin-like protease fibronectin type-III" evidence="3">
    <location>
        <begin position="57"/>
        <end position="158"/>
    </location>
</feature>
<accession>A0A8J5X1P7</accession>
<dbReference type="AlphaFoldDB" id="A0A8J5X1P7"/>
<dbReference type="OrthoDB" id="778844at2759"/>
<comment type="caution">
    <text evidence="4">The sequence shown here is derived from an EMBL/GenBank/DDBJ whole genome shotgun (WGS) entry which is preliminary data.</text>
</comment>
<dbReference type="InterPro" id="IPR045051">
    <property type="entry name" value="SBT"/>
</dbReference>
<keyword evidence="2" id="KW-0732">Signal</keyword>
<reference evidence="4" key="1">
    <citation type="journal article" date="2021" name="bioRxiv">
        <title>Whole Genome Assembly and Annotation of Northern Wild Rice, Zizania palustris L., Supports a Whole Genome Duplication in the Zizania Genus.</title>
        <authorList>
            <person name="Haas M."/>
            <person name="Kono T."/>
            <person name="Macchietto M."/>
            <person name="Millas R."/>
            <person name="McGilp L."/>
            <person name="Shao M."/>
            <person name="Duquette J."/>
            <person name="Hirsch C.N."/>
            <person name="Kimball J."/>
        </authorList>
    </citation>
    <scope>NUCLEOTIDE SEQUENCE</scope>
    <source>
        <tissue evidence="4">Fresh leaf tissue</tissue>
    </source>
</reference>
<keyword evidence="5" id="KW-1185">Reference proteome</keyword>
<dbReference type="Pfam" id="PF17766">
    <property type="entry name" value="fn3_6"/>
    <property type="match status" value="1"/>
</dbReference>
<gene>
    <name evidence="4" type="ORF">GUJ93_ZPchr0013g37944</name>
</gene>
<reference evidence="4" key="2">
    <citation type="submission" date="2021-02" db="EMBL/GenBank/DDBJ databases">
        <authorList>
            <person name="Kimball J.A."/>
            <person name="Haas M.W."/>
            <person name="Macchietto M."/>
            <person name="Kono T."/>
            <person name="Duquette J."/>
            <person name="Shao M."/>
        </authorList>
    </citation>
    <scope>NUCLEOTIDE SEQUENCE</scope>
    <source>
        <tissue evidence="4">Fresh leaf tissue</tissue>
    </source>
</reference>
<evidence type="ECO:0000313" key="4">
    <source>
        <dbReference type="EMBL" id="KAG8100236.1"/>
    </source>
</evidence>
<evidence type="ECO:0000259" key="3">
    <source>
        <dbReference type="Pfam" id="PF17766"/>
    </source>
</evidence>
<name>A0A8J5X1P7_ZIZPA</name>
<dbReference type="PANTHER" id="PTHR10795">
    <property type="entry name" value="PROPROTEIN CONVERTASE SUBTILISIN/KEXIN"/>
    <property type="match status" value="1"/>
</dbReference>
<sequence length="166" mass="17452">MNPVCAAHPGLVYDATEADYVSFLCAQGYNATQMATMTGKDDAAAACPAERGDVSSLNYPSIAVPVINYGVGFAVDVPRMVTNVGPADTVYNAKVTTVPGVMVSVKPDKLVFRAAKKRLNFTVSIAGTLVPPVNGTVGASASVVWSDGKHEVRSPIYVFPRSVTRQ</sequence>
<dbReference type="InterPro" id="IPR041469">
    <property type="entry name" value="Subtilisin-like_FN3"/>
</dbReference>
<evidence type="ECO:0000256" key="1">
    <source>
        <dbReference type="ARBA" id="ARBA00011073"/>
    </source>
</evidence>
<proteinExistence type="inferred from homology"/>
<evidence type="ECO:0000256" key="2">
    <source>
        <dbReference type="ARBA" id="ARBA00022729"/>
    </source>
</evidence>
<evidence type="ECO:0000313" key="5">
    <source>
        <dbReference type="Proteomes" id="UP000729402"/>
    </source>
</evidence>
<comment type="similarity">
    <text evidence="1">Belongs to the peptidase S8 family.</text>
</comment>
<dbReference type="Proteomes" id="UP000729402">
    <property type="component" value="Unassembled WGS sequence"/>
</dbReference>
<protein>
    <recommendedName>
        <fullName evidence="3">Subtilisin-like protease fibronectin type-III domain-containing protein</fullName>
    </recommendedName>
</protein>
<dbReference type="EMBL" id="JAAALK010000079">
    <property type="protein sequence ID" value="KAG8100236.1"/>
    <property type="molecule type" value="Genomic_DNA"/>
</dbReference>